<gene>
    <name evidence="3" type="ORF">CP980_28465</name>
</gene>
<dbReference type="InterPro" id="IPR029045">
    <property type="entry name" value="ClpP/crotonase-like_dom_sf"/>
</dbReference>
<keyword evidence="3" id="KW-0413">Isomerase</keyword>
<accession>A0A5J6JFH2</accession>
<dbReference type="Gene3D" id="3.90.226.10">
    <property type="entry name" value="2-enoyl-CoA Hydratase, Chain A, domain 1"/>
    <property type="match status" value="1"/>
</dbReference>
<dbReference type="RefSeq" id="WP_150529347.1">
    <property type="nucleotide sequence ID" value="NZ_BNBW01000026.1"/>
</dbReference>
<dbReference type="InterPro" id="IPR001753">
    <property type="entry name" value="Enoyl-CoA_hydra/iso"/>
</dbReference>
<dbReference type="InterPro" id="IPR018376">
    <property type="entry name" value="Enoyl-CoA_hyd/isom_CS"/>
</dbReference>
<dbReference type="Pfam" id="PF00378">
    <property type="entry name" value="ECH_1"/>
    <property type="match status" value="1"/>
</dbReference>
<reference evidence="3 4" key="1">
    <citation type="submission" date="2017-09" db="EMBL/GenBank/DDBJ databases">
        <authorList>
            <person name="Lee N."/>
            <person name="Cho B.-K."/>
        </authorList>
    </citation>
    <scope>NUCLEOTIDE SEQUENCE [LARGE SCALE GENOMIC DNA]</scope>
    <source>
        <strain evidence="3 4">ATCC 27476</strain>
    </source>
</reference>
<dbReference type="InterPro" id="IPR014748">
    <property type="entry name" value="Enoyl-CoA_hydra_C"/>
</dbReference>
<dbReference type="CDD" id="cd06558">
    <property type="entry name" value="crotonase-like"/>
    <property type="match status" value="1"/>
</dbReference>
<dbReference type="PROSITE" id="PS00166">
    <property type="entry name" value="ENOYL_COA_HYDRATASE"/>
    <property type="match status" value="1"/>
</dbReference>
<dbReference type="PANTHER" id="PTHR43459">
    <property type="entry name" value="ENOYL-COA HYDRATASE"/>
    <property type="match status" value="1"/>
</dbReference>
<dbReference type="KEGG" id="svn:CP980_28465"/>
<dbReference type="EMBL" id="CP023692">
    <property type="protein sequence ID" value="QEV48491.1"/>
    <property type="molecule type" value="Genomic_DNA"/>
</dbReference>
<evidence type="ECO:0000256" key="1">
    <source>
        <dbReference type="ARBA" id="ARBA00005254"/>
    </source>
</evidence>
<dbReference type="Proteomes" id="UP000325563">
    <property type="component" value="Chromosome"/>
</dbReference>
<organism evidence="3 4">
    <name type="scientific">Streptomyces vinaceus</name>
    <dbReference type="NCBI Taxonomy" id="1960"/>
    <lineage>
        <taxon>Bacteria</taxon>
        <taxon>Bacillati</taxon>
        <taxon>Actinomycetota</taxon>
        <taxon>Actinomycetes</taxon>
        <taxon>Kitasatosporales</taxon>
        <taxon>Streptomycetaceae</taxon>
        <taxon>Streptomyces</taxon>
    </lineage>
</organism>
<evidence type="ECO:0000256" key="2">
    <source>
        <dbReference type="RuleBase" id="RU003707"/>
    </source>
</evidence>
<proteinExistence type="inferred from homology"/>
<dbReference type="Gene3D" id="1.10.12.10">
    <property type="entry name" value="Lyase 2-enoyl-coa Hydratase, Chain A, domain 2"/>
    <property type="match status" value="1"/>
</dbReference>
<name>A0A5J6JFH2_STRVI</name>
<evidence type="ECO:0000313" key="3">
    <source>
        <dbReference type="EMBL" id="QEV48491.1"/>
    </source>
</evidence>
<evidence type="ECO:0000313" key="4">
    <source>
        <dbReference type="Proteomes" id="UP000325563"/>
    </source>
</evidence>
<dbReference type="PANTHER" id="PTHR43459:SF1">
    <property type="entry name" value="EG:BACN32G11.4 PROTEIN"/>
    <property type="match status" value="1"/>
</dbReference>
<sequence>MSGPTVLAEHRGPGVMIVTLNRPHRKNALTDGMLEELEALCRQLAQDDSVRALVLTGADGSFCAGFDLDGMEGMTSLPPLRLQRRVERQAAAVSALYELPQAVIAAVDGPCVGAGLSLALAADIRVAASRARCRAAFVRVGLSGGDLGASWLLPRIVGLGPALDLLLSGRTVDADEAFSLKLVNRVVPCDALVAEALALAADIAANSPIAVAVTKSVVHANAGASSLAEALKRESASQVITAKSADVEEAMAAFREGRPPRFTER</sequence>
<comment type="similarity">
    <text evidence="1 2">Belongs to the enoyl-CoA hydratase/isomerase family.</text>
</comment>
<dbReference type="SUPFAM" id="SSF52096">
    <property type="entry name" value="ClpP/crotonase"/>
    <property type="match status" value="1"/>
</dbReference>
<dbReference type="GeneID" id="95614481"/>
<dbReference type="AlphaFoldDB" id="A0A5J6JFH2"/>
<dbReference type="GO" id="GO:0016853">
    <property type="term" value="F:isomerase activity"/>
    <property type="evidence" value="ECO:0007669"/>
    <property type="project" value="UniProtKB-KW"/>
</dbReference>
<protein>
    <submittedName>
        <fullName evidence="3">Enoyl-CoA hydratase/isomerase family protein</fullName>
    </submittedName>
</protein>
<keyword evidence="4" id="KW-1185">Reference proteome</keyword>